<sequence length="286" mass="32541">MIRDAGRTTFKIESERYGKMELNPMFDNIEFKIRSISSLTDSGIEITESTFVGQRTSQLDGYKLRNKTLTLTIDYDLPVNTTSWSWRSAINTYFALGNKLIVYYNGLTDDDLQSYIIGYVSDLEMQRFSKYNRVVITMVCTMGGFTFGWIDDPVETRVAIGGKSFTMSYPSFHVGGWFKCNLRIAMDESHLIAGDNILKFTCVDEYGKYVGKTKTVTLSNDWTTPTRTIILDYAPETFRALESLVPILSEYSAEPFRVVTKFVKMETGGSWFSSLKGSISYRGDSY</sequence>
<protein>
    <submittedName>
        <fullName evidence="1">Uncharacterized protein</fullName>
    </submittedName>
</protein>
<dbReference type="RefSeq" id="WP_043610357.1">
    <property type="nucleotide sequence ID" value="NZ_AXCY01000185.1"/>
</dbReference>
<dbReference type="OrthoDB" id="5240615at2"/>
<comment type="caution">
    <text evidence="1">The sequence shown here is derived from an EMBL/GenBank/DDBJ whole genome shotgun (WGS) entry which is preliminary data.</text>
</comment>
<dbReference type="Proteomes" id="UP000029839">
    <property type="component" value="Unassembled WGS sequence"/>
</dbReference>
<proteinExistence type="predicted"/>
<dbReference type="AlphaFoldDB" id="A0A0A0BKW1"/>
<evidence type="ECO:0000313" key="2">
    <source>
        <dbReference type="Proteomes" id="UP000029839"/>
    </source>
</evidence>
<reference evidence="1 2" key="1">
    <citation type="submission" date="2013-08" db="EMBL/GenBank/DDBJ databases">
        <title>Genome sequencing of Cellulomonas carbonis T26.</title>
        <authorList>
            <person name="Chen F."/>
            <person name="Li Y."/>
            <person name="Wang G."/>
        </authorList>
    </citation>
    <scope>NUCLEOTIDE SEQUENCE [LARGE SCALE GENOMIC DNA]</scope>
    <source>
        <strain evidence="1 2">T26</strain>
    </source>
</reference>
<dbReference type="EMBL" id="AXCY01000185">
    <property type="protein sequence ID" value="KGM08626.1"/>
    <property type="molecule type" value="Genomic_DNA"/>
</dbReference>
<evidence type="ECO:0000313" key="1">
    <source>
        <dbReference type="EMBL" id="KGM08626.1"/>
    </source>
</evidence>
<organism evidence="1 2">
    <name type="scientific">Cellulomonas carbonis T26</name>
    <dbReference type="NCBI Taxonomy" id="947969"/>
    <lineage>
        <taxon>Bacteria</taxon>
        <taxon>Bacillati</taxon>
        <taxon>Actinomycetota</taxon>
        <taxon>Actinomycetes</taxon>
        <taxon>Micrococcales</taxon>
        <taxon>Cellulomonadaceae</taxon>
        <taxon>Cellulomonas</taxon>
    </lineage>
</organism>
<accession>A0A0A0BKW1</accession>
<gene>
    <name evidence="1" type="ORF">N868_07755</name>
</gene>
<keyword evidence="2" id="KW-1185">Reference proteome</keyword>
<reference evidence="1 2" key="2">
    <citation type="journal article" date="2015" name="Stand. Genomic Sci.">
        <title>Draft genome sequence of Cellulomonas carbonis T26(T) and comparative analysis of six Cellulomonas genomes.</title>
        <authorList>
            <person name="Zhuang W."/>
            <person name="Zhang S."/>
            <person name="Xia X."/>
            <person name="Wang G."/>
        </authorList>
    </citation>
    <scope>NUCLEOTIDE SEQUENCE [LARGE SCALE GENOMIC DNA]</scope>
    <source>
        <strain evidence="1 2">T26</strain>
    </source>
</reference>
<name>A0A0A0BKW1_9CELL</name>